<organism evidence="1 2">
    <name type="scientific">Hypothenemus hampei</name>
    <name type="common">Coffee berry borer</name>
    <dbReference type="NCBI Taxonomy" id="57062"/>
    <lineage>
        <taxon>Eukaryota</taxon>
        <taxon>Metazoa</taxon>
        <taxon>Ecdysozoa</taxon>
        <taxon>Arthropoda</taxon>
        <taxon>Hexapoda</taxon>
        <taxon>Insecta</taxon>
        <taxon>Pterygota</taxon>
        <taxon>Neoptera</taxon>
        <taxon>Endopterygota</taxon>
        <taxon>Coleoptera</taxon>
        <taxon>Polyphaga</taxon>
        <taxon>Cucujiformia</taxon>
        <taxon>Curculionidae</taxon>
        <taxon>Scolytinae</taxon>
        <taxon>Hypothenemus</taxon>
    </lineage>
</organism>
<sequence length="118" mass="13147">MEVADFGLPERDAVSMLARSRLKSETYAMTVINDGEDSPNVDSSFSLISHGDRSLMRKYFITLGRLYQVEYATEAAPLADTRHSILANAGILLTAECQNTNKLLDEDVTSEKIFKLNE</sequence>
<comment type="caution">
    <text evidence="1">The sequence shown here is derived from an EMBL/GenBank/DDBJ whole genome shotgun (WGS) entry which is preliminary data.</text>
</comment>
<dbReference type="Proteomes" id="UP001566132">
    <property type="component" value="Unassembled WGS sequence"/>
</dbReference>
<keyword evidence="2" id="KW-1185">Reference proteome</keyword>
<accession>A0ABD1F028</accession>
<reference evidence="1 2" key="1">
    <citation type="submission" date="2024-05" db="EMBL/GenBank/DDBJ databases">
        <title>Genetic variation in Jamaican populations of the coffee berry borer (Hypothenemus hampei).</title>
        <authorList>
            <person name="Errbii M."/>
            <person name="Myrie A."/>
        </authorList>
    </citation>
    <scope>NUCLEOTIDE SEQUENCE [LARGE SCALE GENOMIC DNA]</scope>
    <source>
        <strain evidence="1">JA-Hopewell-2020-01-JO</strain>
        <tissue evidence="1">Whole body</tissue>
    </source>
</reference>
<evidence type="ECO:0000313" key="1">
    <source>
        <dbReference type="EMBL" id="KAL1506503.1"/>
    </source>
</evidence>
<proteinExistence type="predicted"/>
<dbReference type="Gene3D" id="3.60.20.10">
    <property type="entry name" value="Glutamine Phosphoribosylpyrophosphate, subunit 1, domain 1"/>
    <property type="match status" value="1"/>
</dbReference>
<dbReference type="EMBL" id="JBDJPC010000004">
    <property type="protein sequence ID" value="KAL1506503.1"/>
    <property type="molecule type" value="Genomic_DNA"/>
</dbReference>
<gene>
    <name evidence="1" type="ORF">ABEB36_005854</name>
</gene>
<protein>
    <submittedName>
        <fullName evidence="1">Uncharacterized protein</fullName>
    </submittedName>
</protein>
<dbReference type="AlphaFoldDB" id="A0ABD1F028"/>
<name>A0ABD1F028_HYPHA</name>
<dbReference type="InterPro" id="IPR029055">
    <property type="entry name" value="Ntn_hydrolases_N"/>
</dbReference>
<dbReference type="SUPFAM" id="SSF56235">
    <property type="entry name" value="N-terminal nucleophile aminohydrolases (Ntn hydrolases)"/>
    <property type="match status" value="1"/>
</dbReference>
<evidence type="ECO:0000313" key="2">
    <source>
        <dbReference type="Proteomes" id="UP001566132"/>
    </source>
</evidence>